<comment type="caution">
    <text evidence="13">The sequence shown here is derived from an EMBL/GenBank/DDBJ whole genome shotgun (WGS) entry which is preliminary data.</text>
</comment>
<dbReference type="InterPro" id="IPR025669">
    <property type="entry name" value="AAA_dom"/>
</dbReference>
<evidence type="ECO:0000256" key="11">
    <source>
        <dbReference type="SAM" id="Phobius"/>
    </source>
</evidence>
<dbReference type="InterPro" id="IPR005702">
    <property type="entry name" value="Wzc-like_C"/>
</dbReference>
<keyword evidence="3" id="KW-0808">Transferase</keyword>
<evidence type="ECO:0000256" key="6">
    <source>
        <dbReference type="ARBA" id="ARBA00022840"/>
    </source>
</evidence>
<evidence type="ECO:0000256" key="8">
    <source>
        <dbReference type="ARBA" id="ARBA00051245"/>
    </source>
</evidence>
<keyword evidence="5" id="KW-0418">Kinase</keyword>
<keyword evidence="11" id="KW-0472">Membrane</keyword>
<keyword evidence="11" id="KW-1133">Transmembrane helix</keyword>
<organism evidence="13 14">
    <name type="scientific">Novipirellula rosea</name>
    <dbReference type="NCBI Taxonomy" id="1031540"/>
    <lineage>
        <taxon>Bacteria</taxon>
        <taxon>Pseudomonadati</taxon>
        <taxon>Planctomycetota</taxon>
        <taxon>Planctomycetia</taxon>
        <taxon>Pirellulales</taxon>
        <taxon>Pirellulaceae</taxon>
        <taxon>Novipirellula</taxon>
    </lineage>
</organism>
<accession>A0ABP8MTU5</accession>
<evidence type="ECO:0000256" key="4">
    <source>
        <dbReference type="ARBA" id="ARBA00022741"/>
    </source>
</evidence>
<dbReference type="InterPro" id="IPR050445">
    <property type="entry name" value="Bact_polysacc_biosynth/exp"/>
</dbReference>
<protein>
    <recommendedName>
        <fullName evidence="2">non-specific protein-tyrosine kinase</fullName>
        <ecNumber evidence="2">2.7.10.2</ecNumber>
    </recommendedName>
</protein>
<keyword evidence="4" id="KW-0547">Nucleotide-binding</keyword>
<comment type="similarity">
    <text evidence="1">Belongs to the CpsD/CapB family.</text>
</comment>
<dbReference type="PANTHER" id="PTHR32309">
    <property type="entry name" value="TYROSINE-PROTEIN KINASE"/>
    <property type="match status" value="1"/>
</dbReference>
<name>A0ABP8MTU5_9BACT</name>
<dbReference type="EMBL" id="BAABGA010000036">
    <property type="protein sequence ID" value="GAA4455996.1"/>
    <property type="molecule type" value="Genomic_DNA"/>
</dbReference>
<evidence type="ECO:0000256" key="3">
    <source>
        <dbReference type="ARBA" id="ARBA00022679"/>
    </source>
</evidence>
<evidence type="ECO:0000259" key="12">
    <source>
        <dbReference type="Pfam" id="PF13614"/>
    </source>
</evidence>
<dbReference type="CDD" id="cd05387">
    <property type="entry name" value="BY-kinase"/>
    <property type="match status" value="1"/>
</dbReference>
<feature type="domain" description="AAA" evidence="12">
    <location>
        <begin position="601"/>
        <end position="732"/>
    </location>
</feature>
<evidence type="ECO:0000256" key="2">
    <source>
        <dbReference type="ARBA" id="ARBA00011903"/>
    </source>
</evidence>
<keyword evidence="6" id="KW-0067">ATP-binding</keyword>
<comment type="catalytic activity">
    <reaction evidence="8">
        <text>L-tyrosyl-[protein] + ATP = O-phospho-L-tyrosyl-[protein] + ADP + H(+)</text>
        <dbReference type="Rhea" id="RHEA:10596"/>
        <dbReference type="Rhea" id="RHEA-COMP:10136"/>
        <dbReference type="Rhea" id="RHEA-COMP:20101"/>
        <dbReference type="ChEBI" id="CHEBI:15378"/>
        <dbReference type="ChEBI" id="CHEBI:30616"/>
        <dbReference type="ChEBI" id="CHEBI:46858"/>
        <dbReference type="ChEBI" id="CHEBI:61978"/>
        <dbReference type="ChEBI" id="CHEBI:456216"/>
        <dbReference type="EC" id="2.7.10.2"/>
    </reaction>
</comment>
<dbReference type="SUPFAM" id="SSF52540">
    <property type="entry name" value="P-loop containing nucleoside triphosphate hydrolases"/>
    <property type="match status" value="1"/>
</dbReference>
<gene>
    <name evidence="13" type="ORF">GCM10023156_30740</name>
</gene>
<feature type="region of interest" description="Disordered" evidence="10">
    <location>
        <begin position="810"/>
        <end position="836"/>
    </location>
</feature>
<evidence type="ECO:0000313" key="13">
    <source>
        <dbReference type="EMBL" id="GAA4455996.1"/>
    </source>
</evidence>
<dbReference type="RefSeq" id="WP_425571313.1">
    <property type="nucleotide sequence ID" value="NZ_BAABGA010000036.1"/>
</dbReference>
<keyword evidence="9" id="KW-0175">Coiled coil</keyword>
<feature type="transmembrane region" description="Helical" evidence="11">
    <location>
        <begin position="47"/>
        <end position="66"/>
    </location>
</feature>
<evidence type="ECO:0000256" key="1">
    <source>
        <dbReference type="ARBA" id="ARBA00007316"/>
    </source>
</evidence>
<keyword evidence="14" id="KW-1185">Reference proteome</keyword>
<proteinExistence type="inferred from homology"/>
<evidence type="ECO:0000313" key="14">
    <source>
        <dbReference type="Proteomes" id="UP001500840"/>
    </source>
</evidence>
<feature type="coiled-coil region" evidence="9">
    <location>
        <begin position="348"/>
        <end position="467"/>
    </location>
</feature>
<evidence type="ECO:0000256" key="10">
    <source>
        <dbReference type="SAM" id="MobiDB-lite"/>
    </source>
</evidence>
<sequence length="836" mass="91531">MKLASDRGLSYSKAPPITAADRGLMGPAGTSSAGGDSQDMLAALWRYRWAVLLPAIAGAVCGFLVYQRTPETFKASTRLMVESDRPAIMDTMTGDVIGGVPSIEILESQLFSDRVVKMAFEDEQLAPFRDRFENDSRVFLGSAHESLSIESDVRDLRNTQSLVAELSFMHTDPELCLASVMSFSDALQAYFQEKHKSSRGELLRLITVAIDQLHPKMSELESQYREFRRDAPLAWNSAGEAINPHRERQLFLVGQRSELIEKMRQKATELSAVKAIASDSNDPLVALNIIGQLLDVKITLPDSATALANNLRDGDAQLAELELDQQLIPLMIERNKMANEFGASHPTVKQLDTELDMMKSELRRIVLEQTERILELRKENEVEVINPAEKAKEAISTVVVAGEAELQLLKDQIAEVDQQIADEKAASITIAKFEQDNAGMLRELERNRELMNQLEEQMARVSLTEEEGGTKVNELTAPSAAYRVGPSLAKTLGIGTFLGLALGAGLALLLEKNANTFRDPDEIAELLGVPVLTHVPFFKGRIRRPAKGEINPFKDLDPGIVVLHQPASVAAESIRSCRTSIFFELANVEGGKVLQITSPLPGDGKSTVAENLACSIAQSGKRVLVVDCDLRRPQITDNFNMLDKLGLTNILNGDCEPSDACHQTPLSTLHMMPSGPIPANPAEALTLPEMGELIDLLREEYDYVILDTPPLLVVTDPSITAGMADGVVMALRVRRKSKPNAKESVNILRSVGANLFGMVINNSDEAGSSDGYKGYGYYRYGRYTNRYYRRKGGDDARRETSKMAKPVVVGGRGLAGMPKPKKAEVVSAGDVGNEEG</sequence>
<dbReference type="PANTHER" id="PTHR32309:SF13">
    <property type="entry name" value="FERRIC ENTEROBACTIN TRANSPORT PROTEIN FEPE"/>
    <property type="match status" value="1"/>
</dbReference>
<dbReference type="NCBIfam" id="TIGR01007">
    <property type="entry name" value="eps_fam"/>
    <property type="match status" value="1"/>
</dbReference>
<keyword evidence="11" id="KW-0812">Transmembrane</keyword>
<dbReference type="InterPro" id="IPR027417">
    <property type="entry name" value="P-loop_NTPase"/>
</dbReference>
<dbReference type="Gene3D" id="3.40.50.300">
    <property type="entry name" value="P-loop containing nucleotide triphosphate hydrolases"/>
    <property type="match status" value="1"/>
</dbReference>
<reference evidence="14" key="1">
    <citation type="journal article" date="2019" name="Int. J. Syst. Evol. Microbiol.">
        <title>The Global Catalogue of Microorganisms (GCM) 10K type strain sequencing project: providing services to taxonomists for standard genome sequencing and annotation.</title>
        <authorList>
            <consortium name="The Broad Institute Genomics Platform"/>
            <consortium name="The Broad Institute Genome Sequencing Center for Infectious Disease"/>
            <person name="Wu L."/>
            <person name="Ma J."/>
        </authorList>
    </citation>
    <scope>NUCLEOTIDE SEQUENCE [LARGE SCALE GENOMIC DNA]</scope>
    <source>
        <strain evidence="14">JCM 17759</strain>
    </source>
</reference>
<dbReference type="EC" id="2.7.10.2" evidence="2"/>
<evidence type="ECO:0000256" key="5">
    <source>
        <dbReference type="ARBA" id="ARBA00022777"/>
    </source>
</evidence>
<evidence type="ECO:0000256" key="7">
    <source>
        <dbReference type="ARBA" id="ARBA00023137"/>
    </source>
</evidence>
<dbReference type="Proteomes" id="UP001500840">
    <property type="component" value="Unassembled WGS sequence"/>
</dbReference>
<evidence type="ECO:0000256" key="9">
    <source>
        <dbReference type="SAM" id="Coils"/>
    </source>
</evidence>
<dbReference type="Pfam" id="PF13614">
    <property type="entry name" value="AAA_31"/>
    <property type="match status" value="1"/>
</dbReference>
<keyword evidence="7" id="KW-0829">Tyrosine-protein kinase</keyword>